<proteinExistence type="predicted"/>
<evidence type="ECO:0000313" key="2">
    <source>
        <dbReference type="Proteomes" id="UP001240236"/>
    </source>
</evidence>
<comment type="caution">
    <text evidence="1">The sequence shown here is derived from an EMBL/GenBank/DDBJ whole genome shotgun (WGS) entry which is preliminary data.</text>
</comment>
<dbReference type="Proteomes" id="UP001240236">
    <property type="component" value="Unassembled WGS sequence"/>
</dbReference>
<accession>A0AAE4AWC8</accession>
<dbReference type="AlphaFoldDB" id="A0AAE4AWC8"/>
<gene>
    <name evidence="1" type="ORF">J2S42_001563</name>
</gene>
<organism evidence="1 2">
    <name type="scientific">Catenuloplanes indicus</name>
    <dbReference type="NCBI Taxonomy" id="137267"/>
    <lineage>
        <taxon>Bacteria</taxon>
        <taxon>Bacillati</taxon>
        <taxon>Actinomycetota</taxon>
        <taxon>Actinomycetes</taxon>
        <taxon>Micromonosporales</taxon>
        <taxon>Micromonosporaceae</taxon>
        <taxon>Catenuloplanes</taxon>
    </lineage>
</organism>
<protein>
    <submittedName>
        <fullName evidence="1">Uncharacterized protein</fullName>
    </submittedName>
</protein>
<dbReference type="EMBL" id="JAUSUZ010000001">
    <property type="protein sequence ID" value="MDQ0364894.1"/>
    <property type="molecule type" value="Genomic_DNA"/>
</dbReference>
<evidence type="ECO:0000313" key="1">
    <source>
        <dbReference type="EMBL" id="MDQ0364894.1"/>
    </source>
</evidence>
<keyword evidence="2" id="KW-1185">Reference proteome</keyword>
<sequence>MLNFPGTVATSFAGDYHHDPVVTGQIAMLRRT</sequence>
<name>A0AAE4AWC8_9ACTN</name>
<reference evidence="1 2" key="1">
    <citation type="submission" date="2023-07" db="EMBL/GenBank/DDBJ databases">
        <title>Sequencing the genomes of 1000 actinobacteria strains.</title>
        <authorList>
            <person name="Klenk H.-P."/>
        </authorList>
    </citation>
    <scope>NUCLEOTIDE SEQUENCE [LARGE SCALE GENOMIC DNA]</scope>
    <source>
        <strain evidence="1 2">DSM 44709</strain>
    </source>
</reference>